<evidence type="ECO:0000313" key="2">
    <source>
        <dbReference type="Proteomes" id="UP000028002"/>
    </source>
</evidence>
<organism evidence="1 2">
    <name type="scientific">Photorhabdus temperata subsp. temperata Meg1</name>
    <dbReference type="NCBI Taxonomy" id="1393735"/>
    <lineage>
        <taxon>Bacteria</taxon>
        <taxon>Pseudomonadati</taxon>
        <taxon>Pseudomonadota</taxon>
        <taxon>Gammaproteobacteria</taxon>
        <taxon>Enterobacterales</taxon>
        <taxon>Morganellaceae</taxon>
        <taxon>Photorhabdus</taxon>
    </lineage>
</organism>
<dbReference type="EMBL" id="JGVH01000036">
    <property type="protein sequence ID" value="KER03121.1"/>
    <property type="molecule type" value="Genomic_DNA"/>
</dbReference>
<sequence length="121" mass="14055">MLKVQCMWQAYNAKDVNTLRDQQKVALKAWAWSTGENEENIFTDQSVYRNIKAKSFKMIPINWDNYRVKIMNQGRMVRLVNKSDPEISPISYYVDDEDGDTVLSTTAPIFSLINGRFVQVI</sequence>
<proteinExistence type="predicted"/>
<evidence type="ECO:0000313" key="1">
    <source>
        <dbReference type="EMBL" id="KER03121.1"/>
    </source>
</evidence>
<dbReference type="AlphaFoldDB" id="A0A081RWR8"/>
<reference evidence="1 2" key="1">
    <citation type="submission" date="2014-03" db="EMBL/GenBank/DDBJ databases">
        <title>Draft Genome of Photorhabdus temperata Meg1.</title>
        <authorList>
            <person name="Hurst S.G.IV."/>
            <person name="Morris K."/>
            <person name="Thomas K."/>
            <person name="Tisa L.S."/>
        </authorList>
    </citation>
    <scope>NUCLEOTIDE SEQUENCE [LARGE SCALE GENOMIC DNA]</scope>
    <source>
        <strain evidence="1 2">Meg1</strain>
    </source>
</reference>
<dbReference type="PATRIC" id="fig|1393735.3.peg.2312"/>
<name>A0A081RWR8_PHOTE</name>
<gene>
    <name evidence="1" type="ORF">MEG1DRAFT_02257</name>
</gene>
<comment type="caution">
    <text evidence="1">The sequence shown here is derived from an EMBL/GenBank/DDBJ whole genome shotgun (WGS) entry which is preliminary data.</text>
</comment>
<dbReference type="Proteomes" id="UP000028002">
    <property type="component" value="Unassembled WGS sequence"/>
</dbReference>
<protein>
    <submittedName>
        <fullName evidence="1">Uncharacterized protein</fullName>
    </submittedName>
</protein>
<accession>A0A081RWR8</accession>